<evidence type="ECO:0000256" key="1">
    <source>
        <dbReference type="SAM" id="SignalP"/>
    </source>
</evidence>
<dbReference type="GO" id="GO:0004601">
    <property type="term" value="F:peroxidase activity"/>
    <property type="evidence" value="ECO:0000318"/>
    <property type="project" value="GO_Central"/>
</dbReference>
<dbReference type="InParanoid" id="B8CAV0"/>
<reference evidence="2 3" key="1">
    <citation type="journal article" date="2004" name="Science">
        <title>The genome of the diatom Thalassiosira pseudonana: ecology, evolution, and metabolism.</title>
        <authorList>
            <person name="Armbrust E.V."/>
            <person name="Berges J.A."/>
            <person name="Bowler C."/>
            <person name="Green B.R."/>
            <person name="Martinez D."/>
            <person name="Putnam N.H."/>
            <person name="Zhou S."/>
            <person name="Allen A.E."/>
            <person name="Apt K.E."/>
            <person name="Bechner M."/>
            <person name="Brzezinski M.A."/>
            <person name="Chaal B.K."/>
            <person name="Chiovitti A."/>
            <person name="Davis A.K."/>
            <person name="Demarest M.S."/>
            <person name="Detter J.C."/>
            <person name="Glavina T."/>
            <person name="Goodstein D."/>
            <person name="Hadi M.Z."/>
            <person name="Hellsten U."/>
            <person name="Hildebrand M."/>
            <person name="Jenkins B.D."/>
            <person name="Jurka J."/>
            <person name="Kapitonov V.V."/>
            <person name="Kroger N."/>
            <person name="Lau W.W."/>
            <person name="Lane T.W."/>
            <person name="Larimer F.W."/>
            <person name="Lippmeier J.C."/>
            <person name="Lucas S."/>
            <person name="Medina M."/>
            <person name="Montsant A."/>
            <person name="Obornik M."/>
            <person name="Parker M.S."/>
            <person name="Palenik B."/>
            <person name="Pazour G.J."/>
            <person name="Richardson P.M."/>
            <person name="Rynearson T.A."/>
            <person name="Saito M.A."/>
            <person name="Schwartz D.C."/>
            <person name="Thamatrakoln K."/>
            <person name="Valentin K."/>
            <person name="Vardi A."/>
            <person name="Wilkerson F.P."/>
            <person name="Rokhsar D.S."/>
        </authorList>
    </citation>
    <scope>NUCLEOTIDE SEQUENCE [LARGE SCALE GENOMIC DNA]</scope>
    <source>
        <strain evidence="2 3">CCMP1335</strain>
    </source>
</reference>
<feature type="chain" id="PRO_5002866424" evidence="1">
    <location>
        <begin position="26"/>
        <end position="602"/>
    </location>
</feature>
<dbReference type="GeneID" id="7443213"/>
<keyword evidence="3" id="KW-1185">Reference proteome</keyword>
<dbReference type="GO" id="GO:0000302">
    <property type="term" value="P:response to reactive oxygen species"/>
    <property type="evidence" value="ECO:0000318"/>
    <property type="project" value="GO_Central"/>
</dbReference>
<dbReference type="GO" id="GO:0042744">
    <property type="term" value="P:hydrogen peroxide catabolic process"/>
    <property type="evidence" value="ECO:0000318"/>
    <property type="project" value="GO_Central"/>
</dbReference>
<dbReference type="OMA" id="CESKFAY"/>
<dbReference type="KEGG" id="tps:THAPSDRAFT_24571"/>
<accession>B8CAV0</accession>
<dbReference type="EMBL" id="CM000647">
    <property type="protein sequence ID" value="EED89569.1"/>
    <property type="molecule type" value="Genomic_DNA"/>
</dbReference>
<dbReference type="GO" id="GO:0034599">
    <property type="term" value="P:cellular response to oxidative stress"/>
    <property type="evidence" value="ECO:0000318"/>
    <property type="project" value="GO_Central"/>
</dbReference>
<dbReference type="AlphaFoldDB" id="B8CAV0"/>
<dbReference type="Proteomes" id="UP000001449">
    <property type="component" value="Chromosome 12"/>
</dbReference>
<name>B8CAV0_THAPS</name>
<feature type="signal peptide" evidence="1">
    <location>
        <begin position="1"/>
        <end position="25"/>
    </location>
</feature>
<evidence type="ECO:0000313" key="3">
    <source>
        <dbReference type="Proteomes" id="UP000001449"/>
    </source>
</evidence>
<evidence type="ECO:0000313" key="2">
    <source>
        <dbReference type="EMBL" id="EED89569.1"/>
    </source>
</evidence>
<dbReference type="RefSeq" id="XP_002293108.1">
    <property type="nucleotide sequence ID" value="XM_002293072.1"/>
</dbReference>
<keyword evidence="1" id="KW-0732">Signal</keyword>
<dbReference type="PaxDb" id="35128-Thaps24571"/>
<proteinExistence type="predicted"/>
<sequence>MIVANRFSVTIAIVSLVKTNTLVSATDAPTKSPTAPPTVYAGTSKWYVSYEDQVCKQDCEVADGSDCGGITRDSFTIANGLYATAEACCSARLSYLDVNYCEDRSLATPVGTGMYYADPSEGHCLKDAIPATAADGEGEAEPTDKLYASPETCCSAMSWIPSAYCLARSPTTSAAPVGYSGKWFVDYTDSVCKADCDPVTPFTGIPSDADASGAACEEATLQTYQYYDDAAACCKAHLGWIPSATCEAVSTTGVSASSTGTNKWYADYSDSQHCVKDCATGGSDATCGGILENVAGVTLFDDAESCCKQKFTWIDQDLCEALAGGTYTDKWYVSYQDNACVQDCEYVAADATTIMCGGNPDDSSSKLFATVEICCSTMLGWVDADMCKTVSEGGTVADPVGTNKWYAAYGDDLCVKDCATGGADDTCGGIVENTAGMSFFDDAAACCESKFAYVDKDLCAAISDPDPSDGVYTSKFYADTANNKCVQDCDVAGGDPCDGTPDDLSTRLYDTKETCCSSALGWLKSEVCIANTDGTAATGSDNWYVNWAESKCVQDCPEADGGNCGGIAESWDVLYSSSSACCERLSWVPASECTPTDDVIDG</sequence>
<protein>
    <submittedName>
        <fullName evidence="2">Copper induced cell-surface protein</fullName>
    </submittedName>
</protein>
<dbReference type="STRING" id="35128.B8CAV0"/>
<gene>
    <name evidence="2" type="ORF">THAPSDRAFT_24571</name>
</gene>
<reference evidence="2 3" key="2">
    <citation type="journal article" date="2008" name="Nature">
        <title>The Phaeodactylum genome reveals the evolutionary history of diatom genomes.</title>
        <authorList>
            <person name="Bowler C."/>
            <person name="Allen A.E."/>
            <person name="Badger J.H."/>
            <person name="Grimwood J."/>
            <person name="Jabbari K."/>
            <person name="Kuo A."/>
            <person name="Maheswari U."/>
            <person name="Martens C."/>
            <person name="Maumus F."/>
            <person name="Otillar R.P."/>
            <person name="Rayko E."/>
            <person name="Salamov A."/>
            <person name="Vandepoele K."/>
            <person name="Beszteri B."/>
            <person name="Gruber A."/>
            <person name="Heijde M."/>
            <person name="Katinka M."/>
            <person name="Mock T."/>
            <person name="Valentin K."/>
            <person name="Verret F."/>
            <person name="Berges J.A."/>
            <person name="Brownlee C."/>
            <person name="Cadoret J.P."/>
            <person name="Chiovitti A."/>
            <person name="Choi C.J."/>
            <person name="Coesel S."/>
            <person name="De Martino A."/>
            <person name="Detter J.C."/>
            <person name="Durkin C."/>
            <person name="Falciatore A."/>
            <person name="Fournet J."/>
            <person name="Haruta M."/>
            <person name="Huysman M.J."/>
            <person name="Jenkins B.D."/>
            <person name="Jiroutova K."/>
            <person name="Jorgensen R.E."/>
            <person name="Joubert Y."/>
            <person name="Kaplan A."/>
            <person name="Kroger N."/>
            <person name="Kroth P.G."/>
            <person name="La Roche J."/>
            <person name="Lindquist E."/>
            <person name="Lommer M."/>
            <person name="Martin-Jezequel V."/>
            <person name="Lopez P.J."/>
            <person name="Lucas S."/>
            <person name="Mangogna M."/>
            <person name="McGinnis K."/>
            <person name="Medlin L.K."/>
            <person name="Montsant A."/>
            <person name="Oudot-Le Secq M.P."/>
            <person name="Napoli C."/>
            <person name="Obornik M."/>
            <person name="Parker M.S."/>
            <person name="Petit J.L."/>
            <person name="Porcel B.M."/>
            <person name="Poulsen N."/>
            <person name="Robison M."/>
            <person name="Rychlewski L."/>
            <person name="Rynearson T.A."/>
            <person name="Schmutz J."/>
            <person name="Shapiro H."/>
            <person name="Siaut M."/>
            <person name="Stanley M."/>
            <person name="Sussman M.R."/>
            <person name="Taylor A.R."/>
            <person name="Vardi A."/>
            <person name="von Dassow P."/>
            <person name="Vyverman W."/>
            <person name="Willis A."/>
            <person name="Wyrwicz L.S."/>
            <person name="Rokhsar D.S."/>
            <person name="Weissenbach J."/>
            <person name="Armbrust E.V."/>
            <person name="Green B.R."/>
            <person name="Van de Peer Y."/>
            <person name="Grigoriev I.V."/>
        </authorList>
    </citation>
    <scope>NUCLEOTIDE SEQUENCE [LARGE SCALE GENOMIC DNA]</scope>
    <source>
        <strain evidence="2 3">CCMP1335</strain>
    </source>
</reference>
<dbReference type="HOGENOM" id="CLU_031846_0_0_1"/>
<organism evidence="2 3">
    <name type="scientific">Thalassiosira pseudonana</name>
    <name type="common">Marine diatom</name>
    <name type="synonym">Cyclotella nana</name>
    <dbReference type="NCBI Taxonomy" id="35128"/>
    <lineage>
        <taxon>Eukaryota</taxon>
        <taxon>Sar</taxon>
        <taxon>Stramenopiles</taxon>
        <taxon>Ochrophyta</taxon>
        <taxon>Bacillariophyta</taxon>
        <taxon>Coscinodiscophyceae</taxon>
        <taxon>Thalassiosirophycidae</taxon>
        <taxon>Thalassiosirales</taxon>
        <taxon>Thalassiosiraceae</taxon>
        <taxon>Thalassiosira</taxon>
    </lineage>
</organism>